<name>A4TG17_MYCGI</name>
<sequence length="144" mass="14837">MASKGGVNMAVLTADTMVGGAPVENTCSLQDHYRMSSAPVSVDPASLRTSAVDNDECAASYDEYRRQVSAWIDGVEDEIIRCHGAIAAPVGASLREYFGRVSGYAEQTGARRAGMAQNLMAAAGRYEGGDADGAQSISAAGGGL</sequence>
<evidence type="ECO:0008006" key="2">
    <source>
        <dbReference type="Google" id="ProtNLM"/>
    </source>
</evidence>
<evidence type="ECO:0000313" key="1">
    <source>
        <dbReference type="EMBL" id="ABP47928.1"/>
    </source>
</evidence>
<dbReference type="HOGENOM" id="CLU_1794361_0_0_11"/>
<accession>A4TG17</accession>
<proteinExistence type="predicted"/>
<dbReference type="GO" id="GO:0009306">
    <property type="term" value="P:protein secretion"/>
    <property type="evidence" value="ECO:0007669"/>
    <property type="project" value="InterPro"/>
</dbReference>
<reference evidence="1" key="1">
    <citation type="submission" date="2007-04" db="EMBL/GenBank/DDBJ databases">
        <title>Complete sequence of plasmid1 pMFLV01 of Mycobacterium gilvum PYR-GCK.</title>
        <authorList>
            <consortium name="US DOE Joint Genome Institute"/>
            <person name="Copeland A."/>
            <person name="Lucas S."/>
            <person name="Lapidus A."/>
            <person name="Barry K."/>
            <person name="Detter J.C."/>
            <person name="Glavina del Rio T."/>
            <person name="Hammon N."/>
            <person name="Israni S."/>
            <person name="Dalin E."/>
            <person name="Tice H."/>
            <person name="Pitluck S."/>
            <person name="Chain P."/>
            <person name="Malfatti S."/>
            <person name="Shin M."/>
            <person name="Vergez L."/>
            <person name="Schmutz J."/>
            <person name="Larimer F."/>
            <person name="Land M."/>
            <person name="Hauser L."/>
            <person name="Kyrpides N."/>
            <person name="Mikhailova N."/>
            <person name="Miller C."/>
            <person name="Richardson P."/>
        </authorList>
    </citation>
    <scope>NUCLEOTIDE SEQUENCE</scope>
    <source>
        <strain evidence="1">PYR-GCK</strain>
        <plasmid evidence="1">pMFLV01</plasmid>
    </source>
</reference>
<dbReference type="EMBL" id="CP000657">
    <property type="protein sequence ID" value="ABP47928.1"/>
    <property type="molecule type" value="Genomic_DNA"/>
</dbReference>
<protein>
    <recommendedName>
        <fullName evidence="2">ESX-1 secretion-associated protein</fullName>
    </recommendedName>
</protein>
<dbReference type="KEGG" id="mgi:Mflv_5467"/>
<dbReference type="InterPro" id="IPR022536">
    <property type="entry name" value="EspC"/>
</dbReference>
<organism evidence="1">
    <name type="scientific">Mycolicibacterium gilvum (strain PYR-GCK)</name>
    <name type="common">Mycobacterium gilvum (strain PYR-GCK)</name>
    <dbReference type="NCBI Taxonomy" id="350054"/>
    <lineage>
        <taxon>Bacteria</taxon>
        <taxon>Bacillati</taxon>
        <taxon>Actinomycetota</taxon>
        <taxon>Actinomycetes</taxon>
        <taxon>Mycobacteriales</taxon>
        <taxon>Mycobacteriaceae</taxon>
        <taxon>Mycolicibacterium</taxon>
    </lineage>
</organism>
<keyword evidence="1" id="KW-0614">Plasmid</keyword>
<gene>
    <name evidence="1" type="ordered locus">Mflv_5467</name>
</gene>
<dbReference type="Pfam" id="PF10824">
    <property type="entry name" value="T7SS_ESX_EspC"/>
    <property type="match status" value="1"/>
</dbReference>
<dbReference type="AlphaFoldDB" id="A4TG17"/>
<geneLocation type="plasmid" evidence="1">
    <name>pMFLV01</name>
</geneLocation>